<dbReference type="AlphaFoldDB" id="A0A382RW27"/>
<reference evidence="2" key="1">
    <citation type="submission" date="2018-05" db="EMBL/GenBank/DDBJ databases">
        <authorList>
            <person name="Lanie J.A."/>
            <person name="Ng W.-L."/>
            <person name="Kazmierczak K.M."/>
            <person name="Andrzejewski T.M."/>
            <person name="Davidsen T.M."/>
            <person name="Wayne K.J."/>
            <person name="Tettelin H."/>
            <person name="Glass J.I."/>
            <person name="Rusch D."/>
            <person name="Podicherti R."/>
            <person name="Tsui H.-C.T."/>
            <person name="Winkler M.E."/>
        </authorList>
    </citation>
    <scope>NUCLEOTIDE SEQUENCE</scope>
</reference>
<accession>A0A382RW27</accession>
<dbReference type="InterPro" id="IPR029063">
    <property type="entry name" value="SAM-dependent_MTases_sf"/>
</dbReference>
<feature type="domain" description="Methyltransferase" evidence="1">
    <location>
        <begin position="105"/>
        <end position="199"/>
    </location>
</feature>
<feature type="non-terminal residue" evidence="2">
    <location>
        <position position="251"/>
    </location>
</feature>
<organism evidence="2">
    <name type="scientific">marine metagenome</name>
    <dbReference type="NCBI Taxonomy" id="408172"/>
    <lineage>
        <taxon>unclassified sequences</taxon>
        <taxon>metagenomes</taxon>
        <taxon>ecological metagenomes</taxon>
    </lineage>
</organism>
<dbReference type="CDD" id="cd02440">
    <property type="entry name" value="AdoMet_MTases"/>
    <property type="match status" value="1"/>
</dbReference>
<dbReference type="EMBL" id="UINC01124395">
    <property type="protein sequence ID" value="SVD01512.1"/>
    <property type="molecule type" value="Genomic_DNA"/>
</dbReference>
<dbReference type="InterPro" id="IPR041698">
    <property type="entry name" value="Methyltransf_25"/>
</dbReference>
<proteinExistence type="predicted"/>
<sequence length="251" mass="29140">MFTFLRKVVNSQLTPRSLFERVIKDEQFDALLAVSKRPATLGEKITRKLRKLVYFWPSIVDAQSWVKGGKGSYRDPNSFISMWPGVDDLMLDKVVERVSSADDPILDLGCCCGRHLEYLHDKGLRNLSGVDVMETALELFKKLRPAIYGKVTTHHDFFQRFLPKCDDNRYDLLYSSGATIELVHPSFDIVRNMCRVTKNHIVLAVYEDKHNYPRFYVREFAKHGFVLVESSRPIENTSISLLVFQDRKFRK</sequence>
<protein>
    <recommendedName>
        <fullName evidence="1">Methyltransferase domain-containing protein</fullName>
    </recommendedName>
</protein>
<name>A0A382RW27_9ZZZZ</name>
<dbReference type="SUPFAM" id="SSF53335">
    <property type="entry name" value="S-adenosyl-L-methionine-dependent methyltransferases"/>
    <property type="match status" value="1"/>
</dbReference>
<dbReference type="Gene3D" id="3.40.50.150">
    <property type="entry name" value="Vaccinia Virus protein VP39"/>
    <property type="match status" value="1"/>
</dbReference>
<evidence type="ECO:0000313" key="2">
    <source>
        <dbReference type="EMBL" id="SVD01512.1"/>
    </source>
</evidence>
<dbReference type="Pfam" id="PF13649">
    <property type="entry name" value="Methyltransf_25"/>
    <property type="match status" value="1"/>
</dbReference>
<gene>
    <name evidence="2" type="ORF">METZ01_LOCUS354366</name>
</gene>
<evidence type="ECO:0000259" key="1">
    <source>
        <dbReference type="Pfam" id="PF13649"/>
    </source>
</evidence>